<accession>A0A804K4P0</accession>
<dbReference type="PANTHER" id="PTHR43874:SF106">
    <property type="entry name" value="TWO-COMPONENT RESPONSE REGULATOR ORR4"/>
    <property type="match status" value="1"/>
</dbReference>
<feature type="domain" description="Response regulatory" evidence="4">
    <location>
        <begin position="1"/>
        <end position="113"/>
    </location>
</feature>
<dbReference type="InterPro" id="IPR045279">
    <property type="entry name" value="ARR-like"/>
</dbReference>
<evidence type="ECO:0000256" key="2">
    <source>
        <dbReference type="PROSITE-ProRule" id="PRU00169"/>
    </source>
</evidence>
<feature type="region of interest" description="Disordered" evidence="3">
    <location>
        <begin position="119"/>
        <end position="158"/>
    </location>
</feature>
<organism evidence="6 7">
    <name type="scientific">Musa acuminata subsp. malaccensis</name>
    <name type="common">Wild banana</name>
    <name type="synonym">Musa malaccensis</name>
    <dbReference type="NCBI Taxonomy" id="214687"/>
    <lineage>
        <taxon>Eukaryota</taxon>
        <taxon>Viridiplantae</taxon>
        <taxon>Streptophyta</taxon>
        <taxon>Embryophyta</taxon>
        <taxon>Tracheophyta</taxon>
        <taxon>Spermatophyta</taxon>
        <taxon>Magnoliopsida</taxon>
        <taxon>Liliopsida</taxon>
        <taxon>Zingiberales</taxon>
        <taxon>Musaceae</taxon>
        <taxon>Musa</taxon>
    </lineage>
</organism>
<reference evidence="5" key="1">
    <citation type="submission" date="2021-03" db="EMBL/GenBank/DDBJ databases">
        <authorList>
            <consortium name="Genoscope - CEA"/>
            <person name="William W."/>
        </authorList>
    </citation>
    <scope>NUCLEOTIDE SEQUENCE</scope>
    <source>
        <strain evidence="5">Doubled-haploid Pahang</strain>
    </source>
</reference>
<dbReference type="InterPro" id="IPR011006">
    <property type="entry name" value="CheY-like_superfamily"/>
</dbReference>
<evidence type="ECO:0000313" key="7">
    <source>
        <dbReference type="Proteomes" id="UP000012960"/>
    </source>
</evidence>
<dbReference type="GO" id="GO:0009736">
    <property type="term" value="P:cytokinin-activated signaling pathway"/>
    <property type="evidence" value="ECO:0007669"/>
    <property type="project" value="InterPro"/>
</dbReference>
<feature type="modified residue" description="4-aspartylphosphate" evidence="2">
    <location>
        <position position="47"/>
    </location>
</feature>
<keyword evidence="1" id="KW-0902">Two-component regulatory system</keyword>
<feature type="compositionally biased region" description="Low complexity" evidence="3">
    <location>
        <begin position="122"/>
        <end position="144"/>
    </location>
</feature>
<protein>
    <submittedName>
        <fullName evidence="5">(wild Malaysian banana) hypothetical protein</fullName>
    </submittedName>
</protein>
<dbReference type="InterPro" id="IPR001789">
    <property type="entry name" value="Sig_transdc_resp-reg_receiver"/>
</dbReference>
<evidence type="ECO:0000313" key="6">
    <source>
        <dbReference type="EnsemblPlants" id="Ma08_p09420.1"/>
    </source>
</evidence>
<dbReference type="Gene3D" id="3.40.50.2300">
    <property type="match status" value="1"/>
</dbReference>
<keyword evidence="2" id="KW-0597">Phosphoprotein</keyword>
<evidence type="ECO:0000259" key="4">
    <source>
        <dbReference type="PROSITE" id="PS50110"/>
    </source>
</evidence>
<proteinExistence type="predicted"/>
<dbReference type="AlphaFoldDB" id="A0A804K4P0"/>
<dbReference type="PROSITE" id="PS50110">
    <property type="entry name" value="RESPONSE_REGULATORY"/>
    <property type="match status" value="1"/>
</dbReference>
<dbReference type="EMBL" id="HG996472">
    <property type="protein sequence ID" value="CAG1831047.1"/>
    <property type="molecule type" value="Genomic_DNA"/>
</dbReference>
<gene>
    <name evidence="5" type="ORF">GSMUA_343010.1</name>
</gene>
<evidence type="ECO:0000256" key="1">
    <source>
        <dbReference type="ARBA" id="ARBA00023012"/>
    </source>
</evidence>
<evidence type="ECO:0000256" key="3">
    <source>
        <dbReference type="SAM" id="MobiDB-lite"/>
    </source>
</evidence>
<dbReference type="PANTHER" id="PTHR43874">
    <property type="entry name" value="TWO-COMPONENT RESPONSE REGULATOR"/>
    <property type="match status" value="1"/>
</dbReference>
<sequence>MFWCFSYHNGFREQSLGSVVGLMEDQDISSPASTYKNQIEVNLVITDYCMPGMTGYDLLKKIKSPPLILFLLNLKDGNALVCTDDRCLEGGAEEFFLKPIQVSDMIRLRLYMLKGRLKEQKQSQQQENNITTGSRSNSNNNNNINKRKVMDGGLSPEKRRLRFSGNSLALVSYEEI</sequence>
<keyword evidence="7" id="KW-1185">Reference proteome</keyword>
<dbReference type="Proteomes" id="UP000012960">
    <property type="component" value="Unplaced"/>
</dbReference>
<dbReference type="SUPFAM" id="SSF52172">
    <property type="entry name" value="CheY-like"/>
    <property type="match status" value="1"/>
</dbReference>
<name>A0A804K4P0_MUSAM</name>
<reference evidence="6" key="2">
    <citation type="submission" date="2021-05" db="UniProtKB">
        <authorList>
            <consortium name="EnsemblPlants"/>
        </authorList>
    </citation>
    <scope>IDENTIFICATION</scope>
    <source>
        <strain evidence="6">subsp. malaccensis</strain>
    </source>
</reference>
<evidence type="ECO:0000313" key="5">
    <source>
        <dbReference type="EMBL" id="CAG1831047.1"/>
    </source>
</evidence>
<dbReference type="EnsemblPlants" id="Ma08_t09420.1">
    <property type="protein sequence ID" value="Ma08_p09420.1"/>
    <property type="gene ID" value="Ma08_g09420"/>
</dbReference>
<dbReference type="InParanoid" id="A0A804K4P0"/>
<dbReference type="GO" id="GO:0000160">
    <property type="term" value="P:phosphorelay signal transduction system"/>
    <property type="evidence" value="ECO:0007669"/>
    <property type="project" value="UniProtKB-KW"/>
</dbReference>
<dbReference type="Gramene" id="Ma08_t09420.1">
    <property type="protein sequence ID" value="Ma08_p09420.1"/>
    <property type="gene ID" value="Ma08_g09420"/>
</dbReference>